<dbReference type="Proteomes" id="UP000274786">
    <property type="component" value="Unassembled WGS sequence"/>
</dbReference>
<proteinExistence type="predicted"/>
<evidence type="ECO:0000313" key="2">
    <source>
        <dbReference type="EMBL" id="RLK56268.1"/>
    </source>
</evidence>
<evidence type="ECO:0000256" key="1">
    <source>
        <dbReference type="SAM" id="Phobius"/>
    </source>
</evidence>
<protein>
    <submittedName>
        <fullName evidence="2">Uncharacterized protein</fullName>
    </submittedName>
</protein>
<dbReference type="AlphaFoldDB" id="A0A498CDV9"/>
<accession>A0A498CDV9</accession>
<keyword evidence="1" id="KW-1133">Transmembrane helix</keyword>
<keyword evidence="1" id="KW-0472">Membrane</keyword>
<organism evidence="2 3">
    <name type="scientific">Stenotrophomonas rhizophila</name>
    <dbReference type="NCBI Taxonomy" id="216778"/>
    <lineage>
        <taxon>Bacteria</taxon>
        <taxon>Pseudomonadati</taxon>
        <taxon>Pseudomonadota</taxon>
        <taxon>Gammaproteobacteria</taxon>
        <taxon>Lysobacterales</taxon>
        <taxon>Lysobacteraceae</taxon>
        <taxon>Stenotrophomonas</taxon>
    </lineage>
</organism>
<gene>
    <name evidence="2" type="ORF">BCL79_0652</name>
</gene>
<reference evidence="2 3" key="1">
    <citation type="submission" date="2018-10" db="EMBL/GenBank/DDBJ databases">
        <title>Comparative analysis of microorganisms from saline springs in Andes Mountain Range, Colombia.</title>
        <authorList>
            <person name="Rubin E."/>
        </authorList>
    </citation>
    <scope>NUCLEOTIDE SEQUENCE [LARGE SCALE GENOMIC DNA]</scope>
    <source>
        <strain evidence="2 3">USBA GBX 843</strain>
    </source>
</reference>
<sequence>MTAADRAAHRYAIGHMAAYFLAFCLGVAFALVVGAIA</sequence>
<name>A0A498CDV9_9GAMM</name>
<evidence type="ECO:0000313" key="3">
    <source>
        <dbReference type="Proteomes" id="UP000274786"/>
    </source>
</evidence>
<keyword evidence="1" id="KW-0812">Transmembrane</keyword>
<dbReference type="EMBL" id="RCDC01000004">
    <property type="protein sequence ID" value="RLK56268.1"/>
    <property type="molecule type" value="Genomic_DNA"/>
</dbReference>
<feature type="transmembrane region" description="Helical" evidence="1">
    <location>
        <begin position="12"/>
        <end position="36"/>
    </location>
</feature>
<comment type="caution">
    <text evidence="2">The sequence shown here is derived from an EMBL/GenBank/DDBJ whole genome shotgun (WGS) entry which is preliminary data.</text>
</comment>